<accession>A0A4S8LMQ5</accession>
<evidence type="ECO:0000256" key="1">
    <source>
        <dbReference type="ARBA" id="ARBA00004141"/>
    </source>
</evidence>
<evidence type="ECO:0000256" key="6">
    <source>
        <dbReference type="SAM" id="Phobius"/>
    </source>
</evidence>
<keyword evidence="2 6" id="KW-0812">Transmembrane</keyword>
<keyword evidence="4 6" id="KW-0472">Membrane</keyword>
<dbReference type="GO" id="GO:0004930">
    <property type="term" value="F:G protein-coupled receptor activity"/>
    <property type="evidence" value="ECO:0007669"/>
    <property type="project" value="TreeGrafter"/>
</dbReference>
<feature type="transmembrane region" description="Helical" evidence="6">
    <location>
        <begin position="177"/>
        <end position="199"/>
    </location>
</feature>
<feature type="transmembrane region" description="Helical" evidence="6">
    <location>
        <begin position="245"/>
        <end position="270"/>
    </location>
</feature>
<dbReference type="Gene3D" id="1.20.1070.10">
    <property type="entry name" value="Rhodopsin 7-helix transmembrane proteins"/>
    <property type="match status" value="1"/>
</dbReference>
<dbReference type="PANTHER" id="PTHR23112">
    <property type="entry name" value="G PROTEIN-COUPLED RECEPTOR 157-RELATED"/>
    <property type="match status" value="1"/>
</dbReference>
<gene>
    <name evidence="7" type="ORF">K435DRAFT_728241</name>
</gene>
<proteinExistence type="predicted"/>
<dbReference type="PANTHER" id="PTHR23112:SF0">
    <property type="entry name" value="TRANSMEMBRANE PROTEIN 116"/>
    <property type="match status" value="1"/>
</dbReference>
<name>A0A4S8LMQ5_DENBC</name>
<protein>
    <recommendedName>
        <fullName evidence="9">G-protein coupled receptors family 2 profile 2 domain-containing protein</fullName>
    </recommendedName>
</protein>
<feature type="transmembrane region" description="Helical" evidence="6">
    <location>
        <begin position="127"/>
        <end position="145"/>
    </location>
</feature>
<organism evidence="7 8">
    <name type="scientific">Dendrothele bispora (strain CBS 962.96)</name>
    <dbReference type="NCBI Taxonomy" id="1314807"/>
    <lineage>
        <taxon>Eukaryota</taxon>
        <taxon>Fungi</taxon>
        <taxon>Dikarya</taxon>
        <taxon>Basidiomycota</taxon>
        <taxon>Agaricomycotina</taxon>
        <taxon>Agaricomycetes</taxon>
        <taxon>Agaricomycetidae</taxon>
        <taxon>Agaricales</taxon>
        <taxon>Agaricales incertae sedis</taxon>
        <taxon>Dendrothele</taxon>
    </lineage>
</organism>
<dbReference type="GO" id="GO:0007189">
    <property type="term" value="P:adenylate cyclase-activating G protein-coupled receptor signaling pathway"/>
    <property type="evidence" value="ECO:0007669"/>
    <property type="project" value="TreeGrafter"/>
</dbReference>
<sequence length="443" mass="49211">MSDDSFVFTDEMVRVSNQLWMVTSAVGACMCFLVLIVIGFVALHPPSRRQLDRVSFRIVVYALVANMIFGIVNAIGGSFTGPSWTCGLTIWILQLTLELASFLTFCIALNLQLVVVHRVNGQRMEKFYVIGSCIISLCITIPPYAAGQYGWDPLVQDCWYSSDDPKGRLAWQIGSQLLWTLLTVVGEVAASLTVFIFMIRHQLRSKKIMLSNSTVRSRSAGTASKISKSSLRNQRIMHANMYRTVLIRIAMYPIVSCIINLTSVMCVIHATVTDGVHNMDQYRIALTSDFLYGARAIFYALLAASDPSLLSAIKTLMYGEGGRSSFFSSSQTTMPHFASWQLRSKASNPTRSRRGVHVELSTIHHFDDVDEEISVTETAPPKNQDGKPAAAAVSFANLPLGDRKAALDTQNEANQRSATSSHIDFSDDSEEMQMQEDSFRRQI</sequence>
<feature type="compositionally biased region" description="Polar residues" evidence="5">
    <location>
        <begin position="408"/>
        <end position="423"/>
    </location>
</feature>
<feature type="transmembrane region" description="Helical" evidence="6">
    <location>
        <begin position="290"/>
        <end position="313"/>
    </location>
</feature>
<dbReference type="GO" id="GO:0005886">
    <property type="term" value="C:plasma membrane"/>
    <property type="evidence" value="ECO:0007669"/>
    <property type="project" value="TreeGrafter"/>
</dbReference>
<dbReference type="OrthoDB" id="3251871at2759"/>
<dbReference type="EMBL" id="ML179330">
    <property type="protein sequence ID" value="THU90612.1"/>
    <property type="molecule type" value="Genomic_DNA"/>
</dbReference>
<dbReference type="AlphaFoldDB" id="A0A4S8LMQ5"/>
<keyword evidence="3 6" id="KW-1133">Transmembrane helix</keyword>
<reference evidence="7 8" key="1">
    <citation type="journal article" date="2019" name="Nat. Ecol. Evol.">
        <title>Megaphylogeny resolves global patterns of mushroom evolution.</title>
        <authorList>
            <person name="Varga T."/>
            <person name="Krizsan K."/>
            <person name="Foldi C."/>
            <person name="Dima B."/>
            <person name="Sanchez-Garcia M."/>
            <person name="Sanchez-Ramirez S."/>
            <person name="Szollosi G.J."/>
            <person name="Szarkandi J.G."/>
            <person name="Papp V."/>
            <person name="Albert L."/>
            <person name="Andreopoulos W."/>
            <person name="Angelini C."/>
            <person name="Antonin V."/>
            <person name="Barry K.W."/>
            <person name="Bougher N.L."/>
            <person name="Buchanan P."/>
            <person name="Buyck B."/>
            <person name="Bense V."/>
            <person name="Catcheside P."/>
            <person name="Chovatia M."/>
            <person name="Cooper J."/>
            <person name="Damon W."/>
            <person name="Desjardin D."/>
            <person name="Finy P."/>
            <person name="Geml J."/>
            <person name="Haridas S."/>
            <person name="Hughes K."/>
            <person name="Justo A."/>
            <person name="Karasinski D."/>
            <person name="Kautmanova I."/>
            <person name="Kiss B."/>
            <person name="Kocsube S."/>
            <person name="Kotiranta H."/>
            <person name="LaButti K.M."/>
            <person name="Lechner B.E."/>
            <person name="Liimatainen K."/>
            <person name="Lipzen A."/>
            <person name="Lukacs Z."/>
            <person name="Mihaltcheva S."/>
            <person name="Morgado L.N."/>
            <person name="Niskanen T."/>
            <person name="Noordeloos M.E."/>
            <person name="Ohm R.A."/>
            <person name="Ortiz-Santana B."/>
            <person name="Ovrebo C."/>
            <person name="Racz N."/>
            <person name="Riley R."/>
            <person name="Savchenko A."/>
            <person name="Shiryaev A."/>
            <person name="Soop K."/>
            <person name="Spirin V."/>
            <person name="Szebenyi C."/>
            <person name="Tomsovsky M."/>
            <person name="Tulloss R.E."/>
            <person name="Uehling J."/>
            <person name="Grigoriev I.V."/>
            <person name="Vagvolgyi C."/>
            <person name="Papp T."/>
            <person name="Martin F.M."/>
            <person name="Miettinen O."/>
            <person name="Hibbett D.S."/>
            <person name="Nagy L.G."/>
        </authorList>
    </citation>
    <scope>NUCLEOTIDE SEQUENCE [LARGE SCALE GENOMIC DNA]</scope>
    <source>
        <strain evidence="7 8">CBS 962.96</strain>
    </source>
</reference>
<comment type="subcellular location">
    <subcellularLocation>
        <location evidence="1">Membrane</location>
        <topology evidence="1">Multi-pass membrane protein</topology>
    </subcellularLocation>
</comment>
<evidence type="ECO:0000256" key="3">
    <source>
        <dbReference type="ARBA" id="ARBA00022989"/>
    </source>
</evidence>
<evidence type="ECO:0008006" key="9">
    <source>
        <dbReference type="Google" id="ProtNLM"/>
    </source>
</evidence>
<feature type="transmembrane region" description="Helical" evidence="6">
    <location>
        <begin position="88"/>
        <end position="115"/>
    </location>
</feature>
<evidence type="ECO:0000313" key="7">
    <source>
        <dbReference type="EMBL" id="THU90612.1"/>
    </source>
</evidence>
<evidence type="ECO:0000256" key="2">
    <source>
        <dbReference type="ARBA" id="ARBA00022692"/>
    </source>
</evidence>
<feature type="region of interest" description="Disordered" evidence="5">
    <location>
        <begin position="404"/>
        <end position="443"/>
    </location>
</feature>
<feature type="transmembrane region" description="Helical" evidence="6">
    <location>
        <begin position="20"/>
        <end position="43"/>
    </location>
</feature>
<evidence type="ECO:0000256" key="4">
    <source>
        <dbReference type="ARBA" id="ARBA00023136"/>
    </source>
</evidence>
<keyword evidence="8" id="KW-1185">Reference proteome</keyword>
<dbReference type="Proteomes" id="UP000297245">
    <property type="component" value="Unassembled WGS sequence"/>
</dbReference>
<dbReference type="SUPFAM" id="SSF81321">
    <property type="entry name" value="Family A G protein-coupled receptor-like"/>
    <property type="match status" value="1"/>
</dbReference>
<evidence type="ECO:0000313" key="8">
    <source>
        <dbReference type="Proteomes" id="UP000297245"/>
    </source>
</evidence>
<feature type="transmembrane region" description="Helical" evidence="6">
    <location>
        <begin position="55"/>
        <end position="76"/>
    </location>
</feature>
<evidence type="ECO:0000256" key="5">
    <source>
        <dbReference type="SAM" id="MobiDB-lite"/>
    </source>
</evidence>